<dbReference type="EMBL" id="JAWJZI010000002">
    <property type="protein sequence ID" value="MDV5168653.1"/>
    <property type="molecule type" value="Genomic_DNA"/>
</dbReference>
<evidence type="ECO:0000313" key="3">
    <source>
        <dbReference type="Proteomes" id="UP001186452"/>
    </source>
</evidence>
<organism evidence="2 3">
    <name type="scientific">Photobacterium rosenbergii</name>
    <dbReference type="NCBI Taxonomy" id="294936"/>
    <lineage>
        <taxon>Bacteria</taxon>
        <taxon>Pseudomonadati</taxon>
        <taxon>Pseudomonadota</taxon>
        <taxon>Gammaproteobacteria</taxon>
        <taxon>Vibrionales</taxon>
        <taxon>Vibrionaceae</taxon>
        <taxon>Photobacterium</taxon>
    </lineage>
</organism>
<feature type="signal peptide" evidence="1">
    <location>
        <begin position="1"/>
        <end position="22"/>
    </location>
</feature>
<keyword evidence="1" id="KW-0732">Signal</keyword>
<name>A0ABU3ZF42_9GAMM</name>
<dbReference type="RefSeq" id="WP_317521367.1">
    <property type="nucleotide sequence ID" value="NZ_JAWJZI010000002.1"/>
</dbReference>
<evidence type="ECO:0008006" key="4">
    <source>
        <dbReference type="Google" id="ProtNLM"/>
    </source>
</evidence>
<evidence type="ECO:0000313" key="2">
    <source>
        <dbReference type="EMBL" id="MDV5168653.1"/>
    </source>
</evidence>
<reference evidence="2 3" key="1">
    <citation type="submission" date="2023-10" db="EMBL/GenBank/DDBJ databases">
        <title>Marine bacteria isolated from horseshoe crab.</title>
        <authorList>
            <person name="Cheng T.H."/>
        </authorList>
    </citation>
    <scope>NUCLEOTIDE SEQUENCE [LARGE SCALE GENOMIC DNA]</scope>
    <source>
        <strain evidence="2 3">HSC6</strain>
    </source>
</reference>
<proteinExistence type="predicted"/>
<evidence type="ECO:0000256" key="1">
    <source>
        <dbReference type="SAM" id="SignalP"/>
    </source>
</evidence>
<dbReference type="PROSITE" id="PS51257">
    <property type="entry name" value="PROKAR_LIPOPROTEIN"/>
    <property type="match status" value="1"/>
</dbReference>
<accession>A0ABU3ZF42</accession>
<keyword evidence="3" id="KW-1185">Reference proteome</keyword>
<comment type="caution">
    <text evidence="2">The sequence shown here is derived from an EMBL/GenBank/DDBJ whole genome shotgun (WGS) entry which is preliminary data.</text>
</comment>
<protein>
    <recommendedName>
        <fullName evidence="4">Serine protease</fullName>
    </recommendedName>
</protein>
<gene>
    <name evidence="2" type="ORF">R2X38_06545</name>
</gene>
<sequence>MVRRYNTSLAIALFAFSSGVLLIGCNDSAEPMVGADEDEHGCKNSAGYSWCAKTDRCERPWELAEQQGFENTEEAFADYCSNEKENE</sequence>
<feature type="chain" id="PRO_5046825889" description="Serine protease" evidence="1">
    <location>
        <begin position="23"/>
        <end position="87"/>
    </location>
</feature>
<dbReference type="Proteomes" id="UP001186452">
    <property type="component" value="Unassembled WGS sequence"/>
</dbReference>